<sequence length="66" mass="6702">MSIFGLPTAIVVIVIAIICVIGTILCIRQGSIEGGLGALILLVAAVFFGGWGYIAIDALVNGYPGP</sequence>
<comment type="caution">
    <text evidence="2">The sequence shown here is derived from an EMBL/GenBank/DDBJ whole genome shotgun (WGS) entry which is preliminary data.</text>
</comment>
<dbReference type="Proteomes" id="UP000265355">
    <property type="component" value="Unassembled WGS sequence"/>
</dbReference>
<feature type="transmembrane region" description="Helical" evidence="1">
    <location>
        <begin position="6"/>
        <end position="27"/>
    </location>
</feature>
<accession>A0ABX9N9I2</accession>
<proteinExistence type="predicted"/>
<reference evidence="2 3" key="1">
    <citation type="submission" date="2018-08" db="EMBL/GenBank/DDBJ databases">
        <title>Genome Sequence of Clavibacter michiganensis Subspecies type strains, and the Atypical Peach-Colored Strains Isolated from Tomato.</title>
        <authorList>
            <person name="Osdaghi E."/>
            <person name="Portier P."/>
            <person name="Briand M."/>
            <person name="Jacques M.-A."/>
        </authorList>
    </citation>
    <scope>NUCLEOTIDE SEQUENCE [LARGE SCALE GENOMIC DNA]</scope>
    <source>
        <strain evidence="2 3">CFBP 8216</strain>
    </source>
</reference>
<keyword evidence="1" id="KW-0472">Membrane</keyword>
<name>A0ABX9N9I2_9MICO</name>
<organism evidence="2 3">
    <name type="scientific">Clavibacter californiensis</name>
    <dbReference type="NCBI Taxonomy" id="1401995"/>
    <lineage>
        <taxon>Bacteria</taxon>
        <taxon>Bacillati</taxon>
        <taxon>Actinomycetota</taxon>
        <taxon>Actinomycetes</taxon>
        <taxon>Micrococcales</taxon>
        <taxon>Microbacteriaceae</taxon>
        <taxon>Clavibacter</taxon>
    </lineage>
</organism>
<keyword evidence="1" id="KW-1133">Transmembrane helix</keyword>
<evidence type="ECO:0000256" key="1">
    <source>
        <dbReference type="SAM" id="Phobius"/>
    </source>
</evidence>
<protein>
    <submittedName>
        <fullName evidence="2">Uncharacterized protein</fullName>
    </submittedName>
</protein>
<feature type="transmembrane region" description="Helical" evidence="1">
    <location>
        <begin position="34"/>
        <end position="56"/>
    </location>
</feature>
<dbReference type="RefSeq" id="WP_119372056.1">
    <property type="nucleotide sequence ID" value="NZ_CP040793.1"/>
</dbReference>
<keyword evidence="1" id="KW-0812">Transmembrane</keyword>
<evidence type="ECO:0000313" key="2">
    <source>
        <dbReference type="EMBL" id="RII94846.1"/>
    </source>
</evidence>
<keyword evidence="3" id="KW-1185">Reference proteome</keyword>
<evidence type="ECO:0000313" key="3">
    <source>
        <dbReference type="Proteomes" id="UP000265355"/>
    </source>
</evidence>
<dbReference type="EMBL" id="QWEE01000001">
    <property type="protein sequence ID" value="RII94846.1"/>
    <property type="molecule type" value="Genomic_DNA"/>
</dbReference>
<gene>
    <name evidence="2" type="ORF">DZF98_00025</name>
</gene>